<name>A0A0E0J1A1_ORYNI</name>
<feature type="region of interest" description="Disordered" evidence="1">
    <location>
        <begin position="1"/>
        <end position="26"/>
    </location>
</feature>
<evidence type="ECO:0000256" key="1">
    <source>
        <dbReference type="SAM" id="MobiDB-lite"/>
    </source>
</evidence>
<sequence>MEMNHHGGRCLCSPPGRHPGTASGGGGGGYRCCTGEDGRERVTSISKGGAVMRRYTRGL</sequence>
<dbReference type="AlphaFoldDB" id="A0A0E0J1A1"/>
<dbReference type="HOGENOM" id="CLU_2964896_0_0_1"/>
<reference evidence="2" key="2">
    <citation type="submission" date="2018-04" db="EMBL/GenBank/DDBJ databases">
        <title>OnivRS2 (Oryza nivara Reference Sequence Version 2).</title>
        <authorList>
            <person name="Zhang J."/>
            <person name="Kudrna D."/>
            <person name="Lee S."/>
            <person name="Talag J."/>
            <person name="Rajasekar S."/>
            <person name="Welchert J."/>
            <person name="Hsing Y.-I."/>
            <person name="Wing R.A."/>
        </authorList>
    </citation>
    <scope>NUCLEOTIDE SEQUENCE [LARGE SCALE GENOMIC DNA]</scope>
    <source>
        <strain evidence="2">SL10</strain>
    </source>
</reference>
<reference evidence="2" key="1">
    <citation type="submission" date="2015-04" db="UniProtKB">
        <authorList>
            <consortium name="EnsemblPlants"/>
        </authorList>
    </citation>
    <scope>IDENTIFICATION</scope>
    <source>
        <strain evidence="2">SL10</strain>
    </source>
</reference>
<organism evidence="2">
    <name type="scientific">Oryza nivara</name>
    <name type="common">Indian wild rice</name>
    <name type="synonym">Oryza sativa f. spontanea</name>
    <dbReference type="NCBI Taxonomy" id="4536"/>
    <lineage>
        <taxon>Eukaryota</taxon>
        <taxon>Viridiplantae</taxon>
        <taxon>Streptophyta</taxon>
        <taxon>Embryophyta</taxon>
        <taxon>Tracheophyta</taxon>
        <taxon>Spermatophyta</taxon>
        <taxon>Magnoliopsida</taxon>
        <taxon>Liliopsida</taxon>
        <taxon>Poales</taxon>
        <taxon>Poaceae</taxon>
        <taxon>BOP clade</taxon>
        <taxon>Oryzoideae</taxon>
        <taxon>Oryzeae</taxon>
        <taxon>Oryzinae</taxon>
        <taxon>Oryza</taxon>
    </lineage>
</organism>
<keyword evidence="3" id="KW-1185">Reference proteome</keyword>
<accession>A0A0E0J1A1</accession>
<protein>
    <submittedName>
        <fullName evidence="2">Uncharacterized protein</fullName>
    </submittedName>
</protein>
<proteinExistence type="predicted"/>
<dbReference type="EnsemblPlants" id="ONIVA11G11200.1">
    <property type="protein sequence ID" value="ONIVA11G11200.1"/>
    <property type="gene ID" value="ONIVA11G11200"/>
</dbReference>
<dbReference type="Proteomes" id="UP000006591">
    <property type="component" value="Chromosome 11"/>
</dbReference>
<evidence type="ECO:0000313" key="2">
    <source>
        <dbReference type="EnsemblPlants" id="ONIVA11G11200.1"/>
    </source>
</evidence>
<dbReference type="Gramene" id="ONIVA11G11200.1">
    <property type="protein sequence ID" value="ONIVA11G11200.1"/>
    <property type="gene ID" value="ONIVA11G11200"/>
</dbReference>
<evidence type="ECO:0000313" key="3">
    <source>
        <dbReference type="Proteomes" id="UP000006591"/>
    </source>
</evidence>